<dbReference type="HOGENOM" id="CLU_016838_0_0_11"/>
<reference evidence="8 9" key="1">
    <citation type="journal article" date="2006" name="PLoS Genet.">
        <title>Secrets of soil survival revealed by the genome sequence of Arthrobacter aurescens TC1.</title>
        <authorList>
            <person name="Mongodin E.F."/>
            <person name="Shapir N."/>
            <person name="Daugherty S.C."/>
            <person name="DeBoy R.T."/>
            <person name="Emerson J.B."/>
            <person name="Shvartzbeyn A."/>
            <person name="Radune D."/>
            <person name="Vamathevan J."/>
            <person name="Riggs F."/>
            <person name="Grinberg V."/>
            <person name="Khouri H."/>
            <person name="Wackett L.P."/>
            <person name="Nelson K.E."/>
            <person name="Sadowsky M.J."/>
        </authorList>
    </citation>
    <scope>NUCLEOTIDE SEQUENCE [LARGE SCALE GENOMIC DNA]</scope>
    <source>
        <strain evidence="8 9">TC1</strain>
    </source>
</reference>
<dbReference type="SUPFAM" id="SSF53807">
    <property type="entry name" value="Helical backbone' metal receptor"/>
    <property type="match status" value="1"/>
</dbReference>
<evidence type="ECO:0000256" key="7">
    <source>
        <dbReference type="SAM" id="SignalP"/>
    </source>
</evidence>
<keyword evidence="3" id="KW-0479">Metal-binding</keyword>
<feature type="chain" id="PRO_5002636305" evidence="7">
    <location>
        <begin position="44"/>
        <end position="340"/>
    </location>
</feature>
<comment type="similarity">
    <text evidence="5">Belongs to the bacterial solute-binding protein 9 family.</text>
</comment>
<dbReference type="Gene3D" id="3.40.50.1980">
    <property type="entry name" value="Nitrogenase molybdenum iron protein domain"/>
    <property type="match status" value="2"/>
</dbReference>
<evidence type="ECO:0000313" key="9">
    <source>
        <dbReference type="Proteomes" id="UP000000637"/>
    </source>
</evidence>
<dbReference type="GO" id="GO:0030001">
    <property type="term" value="P:metal ion transport"/>
    <property type="evidence" value="ECO:0007669"/>
    <property type="project" value="InterPro"/>
</dbReference>
<organism evidence="8 9">
    <name type="scientific">Paenarthrobacter aurescens (strain TC1)</name>
    <dbReference type="NCBI Taxonomy" id="290340"/>
    <lineage>
        <taxon>Bacteria</taxon>
        <taxon>Bacillati</taxon>
        <taxon>Actinomycetota</taxon>
        <taxon>Actinomycetes</taxon>
        <taxon>Micrococcales</taxon>
        <taxon>Micrococcaceae</taxon>
        <taxon>Paenarthrobacter</taxon>
    </lineage>
</organism>
<evidence type="ECO:0000256" key="6">
    <source>
        <dbReference type="SAM" id="MobiDB-lite"/>
    </source>
</evidence>
<feature type="compositionally biased region" description="Basic and acidic residues" evidence="6">
    <location>
        <begin position="143"/>
        <end position="165"/>
    </location>
</feature>
<evidence type="ECO:0000313" key="8">
    <source>
        <dbReference type="EMBL" id="ABM10039.1"/>
    </source>
</evidence>
<proteinExistence type="inferred from homology"/>
<keyword evidence="2 5" id="KW-0813">Transport</keyword>
<feature type="region of interest" description="Disordered" evidence="6">
    <location>
        <begin position="137"/>
        <end position="165"/>
    </location>
</feature>
<protein>
    <submittedName>
        <fullName evidence="8">Solute binding protein</fullName>
    </submittedName>
</protein>
<dbReference type="EMBL" id="CP000474">
    <property type="protein sequence ID" value="ABM10039.1"/>
    <property type="molecule type" value="Genomic_DNA"/>
</dbReference>
<dbReference type="GO" id="GO:0007155">
    <property type="term" value="P:cell adhesion"/>
    <property type="evidence" value="ECO:0007669"/>
    <property type="project" value="InterPro"/>
</dbReference>
<dbReference type="InterPro" id="IPR050492">
    <property type="entry name" value="Bact_metal-bind_prot9"/>
</dbReference>
<gene>
    <name evidence="8" type="ordered locus">AAur_2632</name>
</gene>
<dbReference type="PANTHER" id="PTHR42953">
    <property type="entry name" value="HIGH-AFFINITY ZINC UPTAKE SYSTEM PROTEIN ZNUA-RELATED"/>
    <property type="match status" value="1"/>
</dbReference>
<dbReference type="Pfam" id="PF01297">
    <property type="entry name" value="ZnuA"/>
    <property type="match status" value="1"/>
</dbReference>
<evidence type="ECO:0000256" key="4">
    <source>
        <dbReference type="ARBA" id="ARBA00022729"/>
    </source>
</evidence>
<comment type="subcellular location">
    <subcellularLocation>
        <location evidence="1">Cell envelope</location>
    </subcellularLocation>
</comment>
<dbReference type="STRING" id="290340.AAur_2632"/>
<dbReference type="AlphaFoldDB" id="A1R7Y8"/>
<feature type="signal peptide" evidence="7">
    <location>
        <begin position="1"/>
        <end position="43"/>
    </location>
</feature>
<evidence type="ECO:0000256" key="5">
    <source>
        <dbReference type="RuleBase" id="RU003512"/>
    </source>
</evidence>
<dbReference type="eggNOG" id="COG0803">
    <property type="taxonomic scope" value="Bacteria"/>
</dbReference>
<dbReference type="KEGG" id="aau:AAur_2632"/>
<dbReference type="GO" id="GO:0030313">
    <property type="term" value="C:cell envelope"/>
    <property type="evidence" value="ECO:0007669"/>
    <property type="project" value="UniProtKB-SubCell"/>
</dbReference>
<sequence length="340" mass="35596">MCLILILSRSEVLVRRSAARLSVAASAALAALMLSSCAGTAGANNASSSGAIEVVTSTNVYGDVVKAIGGDKVNVSAIITKTSQDPHSYEASAQDKLVISKAKLVVENGGGYDEFLHKIADETKVGHENMISAVEISGLAPEEEGHGTDSKSAEAHSEDEHAHDHGDFNEHVWYSLDAMGKLADAVAVKLGTLDAGSASTFTANADTFKAKLAELNGQLAAVKAANDHAPVAVTEPVPLYLLEAAGLENKTPEAYSAAIEEETDVPAAVLKETTDLVSAKSVRFLAYNQQTEGPQTEAVKRAADTAGVPVVNFTETLPDGKDYLQWMTDNVESISTALKK</sequence>
<keyword evidence="4 7" id="KW-0732">Signal</keyword>
<dbReference type="GO" id="GO:0046872">
    <property type="term" value="F:metal ion binding"/>
    <property type="evidence" value="ECO:0007669"/>
    <property type="project" value="UniProtKB-KW"/>
</dbReference>
<dbReference type="InterPro" id="IPR006127">
    <property type="entry name" value="ZnuA-like"/>
</dbReference>
<dbReference type="PRINTS" id="PR00690">
    <property type="entry name" value="ADHESNFAMILY"/>
</dbReference>
<name>A1R7Y8_PAEAT</name>
<dbReference type="InterPro" id="IPR006128">
    <property type="entry name" value="Lipoprotein_PsaA-like"/>
</dbReference>
<evidence type="ECO:0000256" key="1">
    <source>
        <dbReference type="ARBA" id="ARBA00004196"/>
    </source>
</evidence>
<dbReference type="Proteomes" id="UP000000637">
    <property type="component" value="Chromosome"/>
</dbReference>
<evidence type="ECO:0000256" key="2">
    <source>
        <dbReference type="ARBA" id="ARBA00022448"/>
    </source>
</evidence>
<accession>A1R7Y8</accession>
<keyword evidence="9" id="KW-1185">Reference proteome</keyword>
<evidence type="ECO:0000256" key="3">
    <source>
        <dbReference type="ARBA" id="ARBA00022723"/>
    </source>
</evidence>
<dbReference type="PANTHER" id="PTHR42953:SF1">
    <property type="entry name" value="METAL-BINDING PROTEIN HI_0362-RELATED"/>
    <property type="match status" value="1"/>
</dbReference>